<dbReference type="InterPro" id="IPR005158">
    <property type="entry name" value="BTAD"/>
</dbReference>
<dbReference type="RefSeq" id="WP_184112263.1">
    <property type="nucleotide sequence ID" value="NZ_BNAJ01000006.1"/>
</dbReference>
<dbReference type="AlphaFoldDB" id="A0A7W8KID3"/>
<dbReference type="SUPFAM" id="SSF48452">
    <property type="entry name" value="TPR-like"/>
    <property type="match status" value="2"/>
</dbReference>
<evidence type="ECO:0000313" key="6">
    <source>
        <dbReference type="Proteomes" id="UP000619376"/>
    </source>
</evidence>
<dbReference type="PANTHER" id="PTHR35807">
    <property type="entry name" value="TRANSCRIPTIONAL REGULATOR REDD-RELATED"/>
    <property type="match status" value="1"/>
</dbReference>
<dbReference type="PANTHER" id="PTHR35807:SF2">
    <property type="entry name" value="TRANSCRIPTIONAL ACTIVATOR DOMAIN"/>
    <property type="match status" value="1"/>
</dbReference>
<protein>
    <submittedName>
        <fullName evidence="3 4">Transcriptional activator</fullName>
    </submittedName>
</protein>
<evidence type="ECO:0000256" key="1">
    <source>
        <dbReference type="PROSITE-ProRule" id="PRU00339"/>
    </source>
</evidence>
<dbReference type="Pfam" id="PF25873">
    <property type="entry name" value="WHD_MalT"/>
    <property type="match status" value="1"/>
</dbReference>
<organism evidence="4 5">
    <name type="scientific">Deinococcus metalli</name>
    <dbReference type="NCBI Taxonomy" id="1141878"/>
    <lineage>
        <taxon>Bacteria</taxon>
        <taxon>Thermotogati</taxon>
        <taxon>Deinococcota</taxon>
        <taxon>Deinococci</taxon>
        <taxon>Deinococcales</taxon>
        <taxon>Deinococcaceae</taxon>
        <taxon>Deinococcus</taxon>
    </lineage>
</organism>
<keyword evidence="4" id="KW-0238">DNA-binding</keyword>
<reference evidence="3" key="1">
    <citation type="journal article" date="2014" name="Int. J. Syst. Evol. Microbiol.">
        <title>Complete genome of a new Firmicutes species belonging to the dominant human colonic microbiota ('Ruminococcus bicirculans') reveals two chromosomes and a selective capacity to utilize plant glucans.</title>
        <authorList>
            <consortium name="NISC Comparative Sequencing Program"/>
            <person name="Wegmann U."/>
            <person name="Louis P."/>
            <person name="Goesmann A."/>
            <person name="Henrissat B."/>
            <person name="Duncan S.H."/>
            <person name="Flint H.J."/>
        </authorList>
    </citation>
    <scope>NUCLEOTIDE SEQUENCE</scope>
    <source>
        <strain evidence="3">CGMCC 1.18437</strain>
    </source>
</reference>
<dbReference type="Proteomes" id="UP000539473">
    <property type="component" value="Unassembled WGS sequence"/>
</dbReference>
<keyword evidence="1" id="KW-0802">TPR repeat</keyword>
<dbReference type="InterPro" id="IPR059106">
    <property type="entry name" value="WHD_MalT"/>
</dbReference>
<dbReference type="EMBL" id="JACHFK010000006">
    <property type="protein sequence ID" value="MBB5377054.1"/>
    <property type="molecule type" value="Genomic_DNA"/>
</dbReference>
<dbReference type="Proteomes" id="UP000619376">
    <property type="component" value="Unassembled WGS sequence"/>
</dbReference>
<keyword evidence="6" id="KW-1185">Reference proteome</keyword>
<dbReference type="Gene3D" id="1.25.40.10">
    <property type="entry name" value="Tetratricopeptide repeat domain"/>
    <property type="match status" value="2"/>
</dbReference>
<feature type="domain" description="Bacterial transcriptional activator" evidence="2">
    <location>
        <begin position="877"/>
        <end position="1009"/>
    </location>
</feature>
<dbReference type="GO" id="GO:0003677">
    <property type="term" value="F:DNA binding"/>
    <property type="evidence" value="ECO:0007669"/>
    <property type="project" value="UniProtKB-KW"/>
</dbReference>
<evidence type="ECO:0000259" key="2">
    <source>
        <dbReference type="SMART" id="SM01043"/>
    </source>
</evidence>
<feature type="repeat" description="TPR" evidence="1">
    <location>
        <begin position="577"/>
        <end position="610"/>
    </location>
</feature>
<accession>A0A7W8KID3</accession>
<dbReference type="InterPro" id="IPR019734">
    <property type="entry name" value="TPR_rpt"/>
</dbReference>
<dbReference type="SMART" id="SM00028">
    <property type="entry name" value="TPR"/>
    <property type="match status" value="3"/>
</dbReference>
<dbReference type="InterPro" id="IPR011990">
    <property type="entry name" value="TPR-like_helical_dom_sf"/>
</dbReference>
<dbReference type="Gene3D" id="1.10.10.10">
    <property type="entry name" value="Winged helix-like DNA-binding domain superfamily/Winged helix DNA-binding domain"/>
    <property type="match status" value="1"/>
</dbReference>
<name>A0A7W8KID3_9DEIO</name>
<gene>
    <name evidence="3" type="ORF">GCM10017781_27210</name>
    <name evidence="4" type="ORF">HNQ07_002527</name>
</gene>
<dbReference type="SMART" id="SM01043">
    <property type="entry name" value="BTAD"/>
    <property type="match status" value="1"/>
</dbReference>
<dbReference type="InterPro" id="IPR036388">
    <property type="entry name" value="WH-like_DNA-bd_sf"/>
</dbReference>
<comment type="caution">
    <text evidence="4">The sequence shown here is derived from an EMBL/GenBank/DDBJ whole genome shotgun (WGS) entry which is preliminary data.</text>
</comment>
<evidence type="ECO:0000313" key="4">
    <source>
        <dbReference type="EMBL" id="MBB5377054.1"/>
    </source>
</evidence>
<reference evidence="4 5" key="3">
    <citation type="submission" date="2020-08" db="EMBL/GenBank/DDBJ databases">
        <title>Genomic Encyclopedia of Type Strains, Phase IV (KMG-IV): sequencing the most valuable type-strain genomes for metagenomic binning, comparative biology and taxonomic classification.</title>
        <authorList>
            <person name="Goeker M."/>
        </authorList>
    </citation>
    <scope>NUCLEOTIDE SEQUENCE [LARGE SCALE GENOMIC DNA]</scope>
    <source>
        <strain evidence="4 5">DSM 27521</strain>
    </source>
</reference>
<dbReference type="PROSITE" id="PS50005">
    <property type="entry name" value="TPR"/>
    <property type="match status" value="1"/>
</dbReference>
<dbReference type="Pfam" id="PF03704">
    <property type="entry name" value="BTAD"/>
    <property type="match status" value="1"/>
</dbReference>
<dbReference type="EMBL" id="BNAJ01000006">
    <property type="protein sequence ID" value="GHF49285.1"/>
    <property type="molecule type" value="Genomic_DNA"/>
</dbReference>
<sequence length="1016" mass="105087">MSVSWRDLTSPRRARWPAASGAVARPRLRALLGASPVLVVVAPAGYGKTTALAATGPDTDSARAWLTLDADDADPQVLAAGLALAVEGLPGGAAPGALLDAGASPRRVAARVADVLDGARARLVLDEAQHLLTPLVEGVLREVLDCGAGRVTLLSRVPLPLPDLTRLEAAGVVTRLSAADLGFTPDEVGAVLRAQGLTPGNAEVRQAHALTEGWPIAARFLAHSVAQGRVGLRALADLDGGEAQLGTLFAYLAQEVLGPLEPALRNVLTRGSVFEELTADLLEDVLEEPHAGALLEALARSGTFLTRTGPVEGGGGAYRAHPLLRAHLRSALPAGEATRVAARGAAYFERTGRPRRAMAAHLLAGNAGRAAQLLAAHGDTWLSQGRVTLVERSLHRLPPDAWTPDLHALAGDALRLSSRYDGALAAYARATPLRRALGEVQVALDTVQPDEAWAPLDVAEALLTGSGDGAALVGLRRLRAENLLNAGQPGPAVALEPALAGGARHALRTGDLNRALALAQDAARGETGGARAAQNHREGLLLASFLHAICGDAPAAVRAAGEGLAEGERLDSPFVRALALARLGHAHLSAGDDPAARAAYDRALELAQGVVPRLRVEPLMGHAFLTARAGDPLRARTLRDDALARTGGDGYMRGLVHLAAGLGSIQAGDAAGTADDLDAARDAFTACGDAFGLAAVALATFAAHGHGAPEAVQGAARYPFLLTTGAMFAPLRSRAARARLLATLAEARPHERAALASVAAALGYADVPASADTPGFGVHVHVLERVQVVREHESQPREWGRAKARDLLALLAVHRAGLPREAAQEALFPDAEPGVGERNFRVTLHALGQVLEDGAASGVFVERGEWLRLRPGPDLYVDLWAAWDILAMPAGTPGRLPALAQLGARVAPSDLRDVQREAERYAAALPDALATEAGVALEAGDPDGAAVAAERALILDPAHEPAARAAMRAHHARGHPAAARRVYAGLRGALCELDLSPLPETVALRQALGGPDGAGG</sequence>
<evidence type="ECO:0000313" key="5">
    <source>
        <dbReference type="Proteomes" id="UP000539473"/>
    </source>
</evidence>
<dbReference type="InterPro" id="IPR051677">
    <property type="entry name" value="AfsR-DnrI-RedD_regulator"/>
</dbReference>
<reference evidence="3" key="4">
    <citation type="submission" date="2024-05" db="EMBL/GenBank/DDBJ databases">
        <authorList>
            <person name="Sun Q."/>
            <person name="Zhou Y."/>
        </authorList>
    </citation>
    <scope>NUCLEOTIDE SEQUENCE</scope>
    <source>
        <strain evidence="3">CGMCC 1.18437</strain>
    </source>
</reference>
<proteinExistence type="predicted"/>
<evidence type="ECO:0000313" key="3">
    <source>
        <dbReference type="EMBL" id="GHF49285.1"/>
    </source>
</evidence>
<reference evidence="6" key="2">
    <citation type="journal article" date="2019" name="Int. J. Syst. Evol. Microbiol.">
        <title>The Global Catalogue of Microorganisms (GCM) 10K type strain sequencing project: providing services to taxonomists for standard genome sequencing and annotation.</title>
        <authorList>
            <consortium name="The Broad Institute Genomics Platform"/>
            <consortium name="The Broad Institute Genome Sequencing Center for Infectious Disease"/>
            <person name="Wu L."/>
            <person name="Ma J."/>
        </authorList>
    </citation>
    <scope>NUCLEOTIDE SEQUENCE [LARGE SCALE GENOMIC DNA]</scope>
    <source>
        <strain evidence="6">CGMCC 1.18437</strain>
    </source>
</reference>